<dbReference type="Gene3D" id="2.60.40.150">
    <property type="entry name" value="C2 domain"/>
    <property type="match status" value="1"/>
</dbReference>
<sequence>DFGYKFYRLSGCYGEKWDKAAKEYQGVLRLEIIKGKDIPRTELISTFSQYVHIRVSENSDFCNPVINTDNEPKFRMVSYFKSSLHSNTLVEISLCNDGKYRDKVVGRVTIPLKELHDVRTFHGWVPIDDLQGNPAGYLYLASKLRMSTDGEYNAIEELARGALREGSGEQWRRGIVGRSKKRDLARNPSVESKANSTFGSIDKQGSGGSKLLRQRLKSKIKEGFKCKHWSADNSTRSTNIAQPGTATASPANPVDSSNPADPANPADSSNTASPSNPVNPVNAANMSDSFILPVVG</sequence>
<evidence type="ECO:0000256" key="1">
    <source>
        <dbReference type="SAM" id="MobiDB-lite"/>
    </source>
</evidence>
<comment type="caution">
    <text evidence="3">The sequence shown here is derived from an EMBL/GenBank/DDBJ whole genome shotgun (WGS) entry which is preliminary data.</text>
</comment>
<dbReference type="InterPro" id="IPR000008">
    <property type="entry name" value="C2_dom"/>
</dbReference>
<feature type="compositionally biased region" description="Polar residues" evidence="1">
    <location>
        <begin position="189"/>
        <end position="199"/>
    </location>
</feature>
<dbReference type="EMBL" id="JANBOH010000742">
    <property type="protein sequence ID" value="KAJ1641681.1"/>
    <property type="molecule type" value="Genomic_DNA"/>
</dbReference>
<protein>
    <recommendedName>
        <fullName evidence="2">C2 domain-containing protein</fullName>
    </recommendedName>
</protein>
<evidence type="ECO:0000259" key="2">
    <source>
        <dbReference type="PROSITE" id="PS50004"/>
    </source>
</evidence>
<reference evidence="3" key="1">
    <citation type="submission" date="2022-07" db="EMBL/GenBank/DDBJ databases">
        <title>Phylogenomic reconstructions and comparative analyses of Kickxellomycotina fungi.</title>
        <authorList>
            <person name="Reynolds N.K."/>
            <person name="Stajich J.E."/>
            <person name="Barry K."/>
            <person name="Grigoriev I.V."/>
            <person name="Crous P."/>
            <person name="Smith M.E."/>
        </authorList>
    </citation>
    <scope>NUCLEOTIDE SEQUENCE</scope>
    <source>
        <strain evidence="3">NBRC 105413</strain>
    </source>
</reference>
<dbReference type="PROSITE" id="PS50004">
    <property type="entry name" value="C2"/>
    <property type="match status" value="1"/>
</dbReference>
<feature type="region of interest" description="Disordered" evidence="1">
    <location>
        <begin position="179"/>
        <end position="210"/>
    </location>
</feature>
<dbReference type="Proteomes" id="UP001145021">
    <property type="component" value="Unassembled WGS sequence"/>
</dbReference>
<evidence type="ECO:0000313" key="3">
    <source>
        <dbReference type="EMBL" id="KAJ1641681.1"/>
    </source>
</evidence>
<proteinExistence type="predicted"/>
<accession>A0A9W8CFI1</accession>
<feature type="domain" description="C2" evidence="2">
    <location>
        <begin position="8"/>
        <end position="125"/>
    </location>
</feature>
<feature type="non-terminal residue" evidence="3">
    <location>
        <position position="1"/>
    </location>
</feature>
<keyword evidence="4" id="KW-1185">Reference proteome</keyword>
<feature type="region of interest" description="Disordered" evidence="1">
    <location>
        <begin position="231"/>
        <end position="288"/>
    </location>
</feature>
<dbReference type="CDD" id="cd00030">
    <property type="entry name" value="C2"/>
    <property type="match status" value="1"/>
</dbReference>
<dbReference type="AlphaFoldDB" id="A0A9W8CFI1"/>
<dbReference type="SUPFAM" id="SSF49562">
    <property type="entry name" value="C2 domain (Calcium/lipid-binding domain, CaLB)"/>
    <property type="match status" value="1"/>
</dbReference>
<evidence type="ECO:0000313" key="4">
    <source>
        <dbReference type="Proteomes" id="UP001145021"/>
    </source>
</evidence>
<feature type="compositionally biased region" description="Low complexity" evidence="1">
    <location>
        <begin position="268"/>
        <end position="287"/>
    </location>
</feature>
<dbReference type="Pfam" id="PF00168">
    <property type="entry name" value="C2"/>
    <property type="match status" value="1"/>
</dbReference>
<dbReference type="InterPro" id="IPR035892">
    <property type="entry name" value="C2_domain_sf"/>
</dbReference>
<gene>
    <name evidence="3" type="ORF">LPJ64_006376</name>
</gene>
<organism evidence="3 4">
    <name type="scientific">Coemansia asiatica</name>
    <dbReference type="NCBI Taxonomy" id="1052880"/>
    <lineage>
        <taxon>Eukaryota</taxon>
        <taxon>Fungi</taxon>
        <taxon>Fungi incertae sedis</taxon>
        <taxon>Zoopagomycota</taxon>
        <taxon>Kickxellomycotina</taxon>
        <taxon>Kickxellomycetes</taxon>
        <taxon>Kickxellales</taxon>
        <taxon>Kickxellaceae</taxon>
        <taxon>Coemansia</taxon>
    </lineage>
</organism>
<name>A0A9W8CFI1_9FUNG</name>
<feature type="compositionally biased region" description="Polar residues" evidence="1">
    <location>
        <begin position="231"/>
        <end position="259"/>
    </location>
</feature>